<keyword evidence="2" id="KW-1185">Reference proteome</keyword>
<comment type="caution">
    <text evidence="1">The sequence shown here is derived from an EMBL/GenBank/DDBJ whole genome shotgun (WGS) entry which is preliminary data.</text>
</comment>
<evidence type="ECO:0000313" key="1">
    <source>
        <dbReference type="EMBL" id="MFC6038901.1"/>
    </source>
</evidence>
<protein>
    <submittedName>
        <fullName evidence="1">Uncharacterized protein</fullName>
    </submittedName>
</protein>
<evidence type="ECO:0000313" key="2">
    <source>
        <dbReference type="Proteomes" id="UP001596170"/>
    </source>
</evidence>
<dbReference type="EMBL" id="JBHSRI010000005">
    <property type="protein sequence ID" value="MFC6038901.1"/>
    <property type="molecule type" value="Genomic_DNA"/>
</dbReference>
<organism evidence="1 2">
    <name type="scientific">Paenisporosarcina macmurdoensis</name>
    <dbReference type="NCBI Taxonomy" id="212659"/>
    <lineage>
        <taxon>Bacteria</taxon>
        <taxon>Bacillati</taxon>
        <taxon>Bacillota</taxon>
        <taxon>Bacilli</taxon>
        <taxon>Bacillales</taxon>
        <taxon>Caryophanaceae</taxon>
        <taxon>Paenisporosarcina</taxon>
    </lineage>
</organism>
<dbReference type="Proteomes" id="UP001596170">
    <property type="component" value="Unassembled WGS sequence"/>
</dbReference>
<dbReference type="RefSeq" id="WP_377733003.1">
    <property type="nucleotide sequence ID" value="NZ_JBHSRI010000005.1"/>
</dbReference>
<gene>
    <name evidence="1" type="ORF">ACFPYN_05460</name>
</gene>
<accession>A0ABW1L6Q1</accession>
<name>A0ABW1L6Q1_9BACL</name>
<proteinExistence type="predicted"/>
<sequence length="119" mass="14102">MKMLKTVDAAKKEIKELQDFVFLVENYEVKSVEQKILKEYAYSGSIVKVVANINNEFGLDTIDHTFVSDLLKSKPQDELHKRMKAHYLDKTRHTRKKPSKAPEYKAFQYIEQNYIDFKR</sequence>
<reference evidence="2" key="1">
    <citation type="journal article" date="2019" name="Int. J. Syst. Evol. Microbiol.">
        <title>The Global Catalogue of Microorganisms (GCM) 10K type strain sequencing project: providing services to taxonomists for standard genome sequencing and annotation.</title>
        <authorList>
            <consortium name="The Broad Institute Genomics Platform"/>
            <consortium name="The Broad Institute Genome Sequencing Center for Infectious Disease"/>
            <person name="Wu L."/>
            <person name="Ma J."/>
        </authorList>
    </citation>
    <scope>NUCLEOTIDE SEQUENCE [LARGE SCALE GENOMIC DNA]</scope>
    <source>
        <strain evidence="2">CCUG 54527</strain>
    </source>
</reference>